<dbReference type="EMBL" id="JAQOSQ010000033">
    <property type="protein sequence ID" value="MDJ1185396.1"/>
    <property type="molecule type" value="Genomic_DNA"/>
</dbReference>
<keyword evidence="3" id="KW-1185">Reference proteome</keyword>
<gene>
    <name evidence="2" type="ORF">PMH09_19605</name>
</gene>
<feature type="compositionally biased region" description="Polar residues" evidence="1">
    <location>
        <begin position="40"/>
        <end position="54"/>
    </location>
</feature>
<dbReference type="Proteomes" id="UP001232992">
    <property type="component" value="Unassembled WGS sequence"/>
</dbReference>
<feature type="compositionally biased region" description="Basic and acidic residues" evidence="1">
    <location>
        <begin position="1"/>
        <end position="28"/>
    </location>
</feature>
<evidence type="ECO:0000313" key="2">
    <source>
        <dbReference type="EMBL" id="MDJ1185396.1"/>
    </source>
</evidence>
<feature type="region of interest" description="Disordered" evidence="1">
    <location>
        <begin position="1"/>
        <end position="54"/>
    </location>
</feature>
<sequence>MNQETQHERNYARQEFEHSLHQLEETLKMGKIPNGETKNRNPLSTHQFQQPQTIDDQTLAEAAADIDEFMKHWDSDAP</sequence>
<dbReference type="RefSeq" id="WP_283760038.1">
    <property type="nucleotide sequence ID" value="NZ_JAQOSQ010000033.1"/>
</dbReference>
<protein>
    <submittedName>
        <fullName evidence="2">Uncharacterized protein</fullName>
    </submittedName>
</protein>
<evidence type="ECO:0000313" key="3">
    <source>
        <dbReference type="Proteomes" id="UP001232992"/>
    </source>
</evidence>
<proteinExistence type="predicted"/>
<comment type="caution">
    <text evidence="2">The sequence shown here is derived from an EMBL/GenBank/DDBJ whole genome shotgun (WGS) entry which is preliminary data.</text>
</comment>
<name>A0ABT7C1S1_9CYAN</name>
<accession>A0ABT7C1S1</accession>
<evidence type="ECO:0000256" key="1">
    <source>
        <dbReference type="SAM" id="MobiDB-lite"/>
    </source>
</evidence>
<reference evidence="2 3" key="1">
    <citation type="submission" date="2023-01" db="EMBL/GenBank/DDBJ databases">
        <title>Novel diversity within Roseofilum (Cyanobacteria; Desertifilaceae) from marine benthic mats with descriptions of four novel species.</title>
        <authorList>
            <person name="Wang Y."/>
            <person name="Berthold D.E."/>
            <person name="Hu J."/>
            <person name="Lefler F.W."/>
            <person name="Laughinghouse H.D. IV."/>
        </authorList>
    </citation>
    <scope>NUCLEOTIDE SEQUENCE [LARGE SCALE GENOMIC DNA]</scope>
    <source>
        <strain evidence="2 3">BLCC-M143</strain>
    </source>
</reference>
<organism evidence="2 3">
    <name type="scientific">Roseofilum casamattae BLCC-M143</name>
    <dbReference type="NCBI Taxonomy" id="3022442"/>
    <lineage>
        <taxon>Bacteria</taxon>
        <taxon>Bacillati</taxon>
        <taxon>Cyanobacteriota</taxon>
        <taxon>Cyanophyceae</taxon>
        <taxon>Desertifilales</taxon>
        <taxon>Desertifilaceae</taxon>
        <taxon>Roseofilum</taxon>
        <taxon>Roseofilum casamattae</taxon>
    </lineage>
</organism>